<evidence type="ECO:0000256" key="6">
    <source>
        <dbReference type="PROSITE-ProRule" id="PRU00169"/>
    </source>
</evidence>
<sequence>MSSDLEIVPLLKLDLRTEPDIVTCRQHARQFAAGLGFDLQSQTRISTAVSEVARNAYQYAGGGDAEFQVESEYDGLHRFDQRRQALVIILRDQGPGIKDLATVLSGNYRSTTGMGVGLIGARRLMDAVEIDSSSAGTVITLRKNLPAKASRKTSDELKKLVVEQAPKPPSNDHIITEVQLQNQELLGVMEEVRARQEELTQLNKELEQTNSGVLALYDELETLHRVGLLLASKIDQRAVIQALIEATTDLTGAEFGTCYLRGGVQEDWTRYASAGPQQALLQCLPEIEHPDFFGPDFGSGALEHIPDHSIHAEPCCCSRFAKALFPGVTLRSCLTVPLVDSDLAVIGALVFGSAEPCIFSERSERIVASIAVQAAVAIDKARLYDSVKAASEAKDKFLAMISHELRTPLTPVLNIVSSLHQDASLPPTVREDMAVVLRNVQLEARLIDDLLDFHRIIKGNLSFARELVDVHAMIHNVMEICTSDATSFSHDLQLHLESSRHTVLGDPARLQQVLWNVLKNAIKFTPRGGRIIVRTGIQEPATLHISVTDNGRGIEPELLQGIFGAFEQGSVEGITQFGGLGLGLAITKAFIDKHEGSVMAHSLGRGHGTSINIHLPLAETEAPEVARAPAAPQSSVQQPSSLSILLIDDHTDTLWSLSRLLKRHGHTVTTASNCAEALEHSGQTVFDLIISDLGLPDGSGLDLIREIRKSRTTPAIALSGYGMESDVQKSTDAGFEAHLTKPIVFQSLLRTIAALTQAGTAA</sequence>
<dbReference type="PRINTS" id="PR00344">
    <property type="entry name" value="BCTRLSENSOR"/>
</dbReference>
<comment type="catalytic activity">
    <reaction evidence="1">
        <text>ATP + protein L-histidine = ADP + protein N-phospho-L-histidine.</text>
        <dbReference type="EC" id="2.7.13.3"/>
    </reaction>
</comment>
<organism evidence="9 10">
    <name type="scientific">Brevifollis gellanilyticus</name>
    <dbReference type="NCBI Taxonomy" id="748831"/>
    <lineage>
        <taxon>Bacteria</taxon>
        <taxon>Pseudomonadati</taxon>
        <taxon>Verrucomicrobiota</taxon>
        <taxon>Verrucomicrobiia</taxon>
        <taxon>Verrucomicrobiales</taxon>
        <taxon>Verrucomicrobiaceae</taxon>
    </lineage>
</organism>
<dbReference type="InterPro" id="IPR029016">
    <property type="entry name" value="GAF-like_dom_sf"/>
</dbReference>
<evidence type="ECO:0000256" key="3">
    <source>
        <dbReference type="ARBA" id="ARBA00022553"/>
    </source>
</evidence>
<dbReference type="InterPro" id="IPR003661">
    <property type="entry name" value="HisK_dim/P_dom"/>
</dbReference>
<dbReference type="InterPro" id="IPR036097">
    <property type="entry name" value="HisK_dim/P_sf"/>
</dbReference>
<dbReference type="InterPro" id="IPR004358">
    <property type="entry name" value="Sig_transdc_His_kin-like_C"/>
</dbReference>
<dbReference type="Pfam" id="PF02518">
    <property type="entry name" value="HATPase_c"/>
    <property type="match status" value="1"/>
</dbReference>
<dbReference type="InterPro" id="IPR003018">
    <property type="entry name" value="GAF"/>
</dbReference>
<dbReference type="Gene3D" id="1.10.287.130">
    <property type="match status" value="1"/>
</dbReference>
<dbReference type="InterPro" id="IPR005467">
    <property type="entry name" value="His_kinase_dom"/>
</dbReference>
<dbReference type="SUPFAM" id="SSF55874">
    <property type="entry name" value="ATPase domain of HSP90 chaperone/DNA topoisomerase II/histidine kinase"/>
    <property type="match status" value="2"/>
</dbReference>
<keyword evidence="5" id="KW-0418">Kinase</keyword>
<dbReference type="SUPFAM" id="SSF47384">
    <property type="entry name" value="Homodimeric domain of signal transducing histidine kinase"/>
    <property type="match status" value="1"/>
</dbReference>
<feature type="domain" description="Response regulatory" evidence="8">
    <location>
        <begin position="643"/>
        <end position="756"/>
    </location>
</feature>
<dbReference type="PANTHER" id="PTHR43547:SF2">
    <property type="entry name" value="HYBRID SIGNAL TRANSDUCTION HISTIDINE KINASE C"/>
    <property type="match status" value="1"/>
</dbReference>
<dbReference type="OrthoDB" id="177675at2"/>
<protein>
    <recommendedName>
        <fullName evidence="2">histidine kinase</fullName>
        <ecNumber evidence="2">2.7.13.3</ecNumber>
    </recommendedName>
</protein>
<reference evidence="9 10" key="1">
    <citation type="submission" date="2019-07" db="EMBL/GenBank/DDBJ databases">
        <title>Whole genome shotgun sequence of Brevifollis gellanilyticus NBRC 108608.</title>
        <authorList>
            <person name="Hosoyama A."/>
            <person name="Uohara A."/>
            <person name="Ohji S."/>
            <person name="Ichikawa N."/>
        </authorList>
    </citation>
    <scope>NUCLEOTIDE SEQUENCE [LARGE SCALE GENOMIC DNA]</scope>
    <source>
        <strain evidence="9 10">NBRC 108608</strain>
    </source>
</reference>
<dbReference type="GO" id="GO:0000155">
    <property type="term" value="F:phosphorelay sensor kinase activity"/>
    <property type="evidence" value="ECO:0007669"/>
    <property type="project" value="InterPro"/>
</dbReference>
<gene>
    <name evidence="9" type="ORF">BGE01nite_15400</name>
</gene>
<dbReference type="PROSITE" id="PS50110">
    <property type="entry name" value="RESPONSE_REGULATORY"/>
    <property type="match status" value="1"/>
</dbReference>
<dbReference type="SMART" id="SM00065">
    <property type="entry name" value="GAF"/>
    <property type="match status" value="1"/>
</dbReference>
<dbReference type="Gene3D" id="3.40.50.2300">
    <property type="match status" value="1"/>
</dbReference>
<evidence type="ECO:0000259" key="7">
    <source>
        <dbReference type="PROSITE" id="PS50109"/>
    </source>
</evidence>
<dbReference type="InterPro" id="IPR003594">
    <property type="entry name" value="HATPase_dom"/>
</dbReference>
<comment type="caution">
    <text evidence="9">The sequence shown here is derived from an EMBL/GenBank/DDBJ whole genome shotgun (WGS) entry which is preliminary data.</text>
</comment>
<dbReference type="Gene3D" id="3.30.565.10">
    <property type="entry name" value="Histidine kinase-like ATPase, C-terminal domain"/>
    <property type="match status" value="2"/>
</dbReference>
<dbReference type="Pfam" id="PF13581">
    <property type="entry name" value="HATPase_c_2"/>
    <property type="match status" value="1"/>
</dbReference>
<feature type="modified residue" description="4-aspartylphosphate" evidence="6">
    <location>
        <position position="692"/>
    </location>
</feature>
<dbReference type="InterPro" id="IPR001789">
    <property type="entry name" value="Sig_transdc_resp-reg_receiver"/>
</dbReference>
<dbReference type="RefSeq" id="WP_146849851.1">
    <property type="nucleotide sequence ID" value="NZ_BKAG01000008.1"/>
</dbReference>
<evidence type="ECO:0000259" key="8">
    <source>
        <dbReference type="PROSITE" id="PS50110"/>
    </source>
</evidence>
<proteinExistence type="predicted"/>
<dbReference type="CDD" id="cd00082">
    <property type="entry name" value="HisKA"/>
    <property type="match status" value="1"/>
</dbReference>
<dbReference type="EMBL" id="BKAG01000008">
    <property type="protein sequence ID" value="GEP42249.1"/>
    <property type="molecule type" value="Genomic_DNA"/>
</dbReference>
<dbReference type="Pfam" id="PF00072">
    <property type="entry name" value="Response_reg"/>
    <property type="match status" value="1"/>
</dbReference>
<keyword evidence="4" id="KW-0808">Transferase</keyword>
<dbReference type="AlphaFoldDB" id="A0A512M693"/>
<dbReference type="CDD" id="cd16934">
    <property type="entry name" value="HATPase_RsbT-like"/>
    <property type="match status" value="1"/>
</dbReference>
<dbReference type="Pfam" id="PF13185">
    <property type="entry name" value="GAF_2"/>
    <property type="match status" value="1"/>
</dbReference>
<dbReference type="SMART" id="SM00387">
    <property type="entry name" value="HATPase_c"/>
    <property type="match status" value="2"/>
</dbReference>
<keyword evidence="3 6" id="KW-0597">Phosphoprotein</keyword>
<keyword evidence="10" id="KW-1185">Reference proteome</keyword>
<evidence type="ECO:0000256" key="1">
    <source>
        <dbReference type="ARBA" id="ARBA00000085"/>
    </source>
</evidence>
<evidence type="ECO:0000256" key="5">
    <source>
        <dbReference type="ARBA" id="ARBA00022777"/>
    </source>
</evidence>
<dbReference type="Proteomes" id="UP000321577">
    <property type="component" value="Unassembled WGS sequence"/>
</dbReference>
<name>A0A512M693_9BACT</name>
<accession>A0A512M693</accession>
<dbReference type="Gene3D" id="3.30.450.40">
    <property type="match status" value="1"/>
</dbReference>
<evidence type="ECO:0000256" key="2">
    <source>
        <dbReference type="ARBA" id="ARBA00012438"/>
    </source>
</evidence>
<dbReference type="InterPro" id="IPR011006">
    <property type="entry name" value="CheY-like_superfamily"/>
</dbReference>
<evidence type="ECO:0000313" key="9">
    <source>
        <dbReference type="EMBL" id="GEP42249.1"/>
    </source>
</evidence>
<dbReference type="PANTHER" id="PTHR43547">
    <property type="entry name" value="TWO-COMPONENT HISTIDINE KINASE"/>
    <property type="match status" value="1"/>
</dbReference>
<dbReference type="SUPFAM" id="SSF55781">
    <property type="entry name" value="GAF domain-like"/>
    <property type="match status" value="1"/>
</dbReference>
<dbReference type="InterPro" id="IPR036890">
    <property type="entry name" value="HATPase_C_sf"/>
</dbReference>
<dbReference type="EC" id="2.7.13.3" evidence="2"/>
<dbReference type="PROSITE" id="PS50109">
    <property type="entry name" value="HIS_KIN"/>
    <property type="match status" value="1"/>
</dbReference>
<dbReference type="SMART" id="SM00448">
    <property type="entry name" value="REC"/>
    <property type="match status" value="1"/>
</dbReference>
<dbReference type="Pfam" id="PF00512">
    <property type="entry name" value="HisKA"/>
    <property type="match status" value="1"/>
</dbReference>
<evidence type="ECO:0000256" key="4">
    <source>
        <dbReference type="ARBA" id="ARBA00022679"/>
    </source>
</evidence>
<feature type="domain" description="Histidine kinase" evidence="7">
    <location>
        <begin position="400"/>
        <end position="619"/>
    </location>
</feature>
<dbReference type="SUPFAM" id="SSF52172">
    <property type="entry name" value="CheY-like"/>
    <property type="match status" value="1"/>
</dbReference>
<evidence type="ECO:0000313" key="10">
    <source>
        <dbReference type="Proteomes" id="UP000321577"/>
    </source>
</evidence>
<dbReference type="SMART" id="SM00388">
    <property type="entry name" value="HisKA"/>
    <property type="match status" value="1"/>
</dbReference>